<comment type="caution">
    <text evidence="2">The sequence shown here is derived from an EMBL/GenBank/DDBJ whole genome shotgun (WGS) entry which is preliminary data.</text>
</comment>
<dbReference type="EMBL" id="ML996126">
    <property type="protein sequence ID" value="KAF2736343.1"/>
    <property type="molecule type" value="Genomic_DNA"/>
</dbReference>
<sequence>MSFFLTTQGIRILQILVASTVILTLFFSVSHFSSGELRDAARNSIAEHVKVGSRGPPEPKPANATLDFQEIIYLSMPYRTDRQDALSLIAAVSGLKLTMIPGSALILEDDVDWDVDIRNIMGKFSWQLRYNNTLRWGKNVEQGWKEDCPYGCDWDEIFVGQCGGKPNQNRLDLHQAYTDPASPALSTLQPWLQKEFSTLWNISESANTRVISPTWEPICLMGYALSRMGAMRMLYNIGGWRPFGNPVDNEIAWRTSEGVLSGYTLSPPVFTAWRVGGSQDSDNDAGLNAKPANTKGNIEGYSRNLKNGVRKSLPEYFKKDFWNGMEGKRVDRLET</sequence>
<evidence type="ECO:0000313" key="2">
    <source>
        <dbReference type="EMBL" id="KAF2736343.1"/>
    </source>
</evidence>
<proteinExistence type="predicted"/>
<keyword evidence="3" id="KW-1185">Reference proteome</keyword>
<evidence type="ECO:0000313" key="3">
    <source>
        <dbReference type="Proteomes" id="UP000799444"/>
    </source>
</evidence>
<dbReference type="AlphaFoldDB" id="A0A9P4R3V5"/>
<keyword evidence="1" id="KW-0472">Membrane</keyword>
<dbReference type="Proteomes" id="UP000799444">
    <property type="component" value="Unassembled WGS sequence"/>
</dbReference>
<keyword evidence="1" id="KW-1133">Transmembrane helix</keyword>
<feature type="transmembrane region" description="Helical" evidence="1">
    <location>
        <begin position="12"/>
        <end position="32"/>
    </location>
</feature>
<evidence type="ECO:0000256" key="1">
    <source>
        <dbReference type="SAM" id="Phobius"/>
    </source>
</evidence>
<accession>A0A9P4R3V5</accession>
<reference evidence="2" key="1">
    <citation type="journal article" date="2020" name="Stud. Mycol.">
        <title>101 Dothideomycetes genomes: a test case for predicting lifestyles and emergence of pathogens.</title>
        <authorList>
            <person name="Haridas S."/>
            <person name="Albert R."/>
            <person name="Binder M."/>
            <person name="Bloem J."/>
            <person name="Labutti K."/>
            <person name="Salamov A."/>
            <person name="Andreopoulos B."/>
            <person name="Baker S."/>
            <person name="Barry K."/>
            <person name="Bills G."/>
            <person name="Bluhm B."/>
            <person name="Cannon C."/>
            <person name="Castanera R."/>
            <person name="Culley D."/>
            <person name="Daum C."/>
            <person name="Ezra D."/>
            <person name="Gonzalez J."/>
            <person name="Henrissat B."/>
            <person name="Kuo A."/>
            <person name="Liang C."/>
            <person name="Lipzen A."/>
            <person name="Lutzoni F."/>
            <person name="Magnuson J."/>
            <person name="Mondo S."/>
            <person name="Nolan M."/>
            <person name="Ohm R."/>
            <person name="Pangilinan J."/>
            <person name="Park H.-J."/>
            <person name="Ramirez L."/>
            <person name="Alfaro M."/>
            <person name="Sun H."/>
            <person name="Tritt A."/>
            <person name="Yoshinaga Y."/>
            <person name="Zwiers L.-H."/>
            <person name="Turgeon B."/>
            <person name="Goodwin S."/>
            <person name="Spatafora J."/>
            <person name="Crous P."/>
            <person name="Grigoriev I."/>
        </authorList>
    </citation>
    <scope>NUCLEOTIDE SEQUENCE</scope>
    <source>
        <strain evidence="2">CBS 125425</strain>
    </source>
</reference>
<name>A0A9P4R3V5_9PLEO</name>
<keyword evidence="1" id="KW-0812">Transmembrane</keyword>
<organism evidence="2 3">
    <name type="scientific">Polyplosphaeria fusca</name>
    <dbReference type="NCBI Taxonomy" id="682080"/>
    <lineage>
        <taxon>Eukaryota</taxon>
        <taxon>Fungi</taxon>
        <taxon>Dikarya</taxon>
        <taxon>Ascomycota</taxon>
        <taxon>Pezizomycotina</taxon>
        <taxon>Dothideomycetes</taxon>
        <taxon>Pleosporomycetidae</taxon>
        <taxon>Pleosporales</taxon>
        <taxon>Tetraplosphaeriaceae</taxon>
        <taxon>Polyplosphaeria</taxon>
    </lineage>
</organism>
<dbReference type="OrthoDB" id="47375at2759"/>
<protein>
    <submittedName>
        <fullName evidence="2">Uncharacterized protein</fullName>
    </submittedName>
</protein>
<gene>
    <name evidence="2" type="ORF">EJ04DRAFT_433142</name>
</gene>